<evidence type="ECO:0000313" key="7">
    <source>
        <dbReference type="EMBL" id="MDQ0440243.1"/>
    </source>
</evidence>
<evidence type="ECO:0000256" key="3">
    <source>
        <dbReference type="ARBA" id="ARBA00022475"/>
    </source>
</evidence>
<protein>
    <submittedName>
        <fullName evidence="7">Multicomponent Na+:H+ antiporter subunit E</fullName>
    </submittedName>
</protein>
<keyword evidence="8" id="KW-1185">Reference proteome</keyword>
<sequence length="161" mass="17409">MARMASLGLFLFVFWLLLSGHYTVWLIGAGLIVSALLAVGAHFLGLADEEGHPVNRLGAGLAYWPWLAVEIIKSSVDVARIILNPKLPIAPEMFETKVGPRTPVGVATYANSITLTPGTITVEVDRERDTFLVHALTRAGADGVRGGEMDRRVTRFEGRAA</sequence>
<reference evidence="7 8" key="1">
    <citation type="submission" date="2023-07" db="EMBL/GenBank/DDBJ databases">
        <title>Genomic Encyclopedia of Type Strains, Phase IV (KMG-IV): sequencing the most valuable type-strain genomes for metagenomic binning, comparative biology and taxonomic classification.</title>
        <authorList>
            <person name="Goeker M."/>
        </authorList>
    </citation>
    <scope>NUCLEOTIDE SEQUENCE [LARGE SCALE GENOMIC DNA]</scope>
    <source>
        <strain evidence="7 8">B6-8</strain>
    </source>
</reference>
<dbReference type="PIRSF" id="PIRSF019239">
    <property type="entry name" value="MrpE"/>
    <property type="match status" value="1"/>
</dbReference>
<dbReference type="Proteomes" id="UP001241603">
    <property type="component" value="Unassembled WGS sequence"/>
</dbReference>
<accession>A0ABU0HD39</accession>
<dbReference type="InterPro" id="IPR002758">
    <property type="entry name" value="Cation_antiport_E"/>
</dbReference>
<evidence type="ECO:0000256" key="5">
    <source>
        <dbReference type="ARBA" id="ARBA00022989"/>
    </source>
</evidence>
<dbReference type="PANTHER" id="PTHR34584:SF1">
    <property type="entry name" value="NA(+)_H(+) ANTIPORTER SUBUNIT E1"/>
    <property type="match status" value="1"/>
</dbReference>
<evidence type="ECO:0000256" key="4">
    <source>
        <dbReference type="ARBA" id="ARBA00022692"/>
    </source>
</evidence>
<comment type="caution">
    <text evidence="7">The sequence shown here is derived from an EMBL/GenBank/DDBJ whole genome shotgun (WGS) entry which is preliminary data.</text>
</comment>
<keyword evidence="3" id="KW-1003">Cell membrane</keyword>
<proteinExistence type="inferred from homology"/>
<evidence type="ECO:0000256" key="6">
    <source>
        <dbReference type="ARBA" id="ARBA00023136"/>
    </source>
</evidence>
<evidence type="ECO:0000256" key="1">
    <source>
        <dbReference type="ARBA" id="ARBA00004651"/>
    </source>
</evidence>
<keyword evidence="6" id="KW-0472">Membrane</keyword>
<dbReference type="EMBL" id="JAUSVO010000007">
    <property type="protein sequence ID" value="MDQ0440243.1"/>
    <property type="molecule type" value="Genomic_DNA"/>
</dbReference>
<dbReference type="Pfam" id="PF01899">
    <property type="entry name" value="MNHE"/>
    <property type="match status" value="1"/>
</dbReference>
<keyword evidence="4" id="KW-0812">Transmembrane</keyword>
<organism evidence="7 8">
    <name type="scientific">Kaistia dalseonensis</name>
    <dbReference type="NCBI Taxonomy" id="410840"/>
    <lineage>
        <taxon>Bacteria</taxon>
        <taxon>Pseudomonadati</taxon>
        <taxon>Pseudomonadota</taxon>
        <taxon>Alphaproteobacteria</taxon>
        <taxon>Hyphomicrobiales</taxon>
        <taxon>Kaistiaceae</taxon>
        <taxon>Kaistia</taxon>
    </lineage>
</organism>
<gene>
    <name evidence="7" type="ORF">QO014_004656</name>
</gene>
<dbReference type="RefSeq" id="WP_266351107.1">
    <property type="nucleotide sequence ID" value="NZ_JAPKNG010000007.1"/>
</dbReference>
<evidence type="ECO:0000313" key="8">
    <source>
        <dbReference type="Proteomes" id="UP001241603"/>
    </source>
</evidence>
<comment type="subcellular location">
    <subcellularLocation>
        <location evidence="1">Cell membrane</location>
        <topology evidence="1">Multi-pass membrane protein</topology>
    </subcellularLocation>
</comment>
<comment type="similarity">
    <text evidence="2">Belongs to the CPA3 antiporters (TC 2.A.63) subunit E family.</text>
</comment>
<keyword evidence="5" id="KW-1133">Transmembrane helix</keyword>
<evidence type="ECO:0000256" key="2">
    <source>
        <dbReference type="ARBA" id="ARBA00006228"/>
    </source>
</evidence>
<dbReference type="PANTHER" id="PTHR34584">
    <property type="entry name" value="NA(+)/H(+) ANTIPORTER SUBUNIT E1"/>
    <property type="match status" value="1"/>
</dbReference>
<name>A0ABU0HD39_9HYPH</name>